<gene>
    <name evidence="4" type="primary">yceI</name>
    <name evidence="4" type="ORF">LKMONMHP_3222</name>
</gene>
<feature type="domain" description="Lipid/polyisoprenoid-binding YceI-like" evidence="3">
    <location>
        <begin position="49"/>
        <end position="213"/>
    </location>
</feature>
<sequence length="216" mass="22809">MKRATVLALLLATGTAWPGAATAAQEPAAKSAPPAPGVSTDPTQVRPGRYLLDPDHAKITWSISHLGFSTYYGAFSDVSGEASLDPKDPAKSTLSVRIGTGSVGTLNAQLDEHLKKPEFLDVETFPEARFVARAVEPTGPTTARVIGDLTLKGVTKPVSFDATFNQAGAHPVDKKYTVGFDGRAVIKRSDFGVSAYLPVLGDEIALRLEGEFKAAE</sequence>
<dbReference type="Proteomes" id="UP001055156">
    <property type="component" value="Unassembled WGS sequence"/>
</dbReference>
<evidence type="ECO:0000313" key="4">
    <source>
        <dbReference type="EMBL" id="GJE28352.1"/>
    </source>
</evidence>
<organism evidence="4 5">
    <name type="scientific">Methylobacterium organophilum</name>
    <dbReference type="NCBI Taxonomy" id="410"/>
    <lineage>
        <taxon>Bacteria</taxon>
        <taxon>Pseudomonadati</taxon>
        <taxon>Pseudomonadota</taxon>
        <taxon>Alphaproteobacteria</taxon>
        <taxon>Hyphomicrobiales</taxon>
        <taxon>Methylobacteriaceae</taxon>
        <taxon>Methylobacterium</taxon>
    </lineage>
</organism>
<feature type="region of interest" description="Disordered" evidence="1">
    <location>
        <begin position="22"/>
        <end position="44"/>
    </location>
</feature>
<keyword evidence="5" id="KW-1185">Reference proteome</keyword>
<protein>
    <submittedName>
        <fullName evidence="4">Protein YceI</fullName>
    </submittedName>
</protein>
<dbReference type="PANTHER" id="PTHR34406:SF1">
    <property type="entry name" value="PROTEIN YCEI"/>
    <property type="match status" value="1"/>
</dbReference>
<feature type="signal peptide" evidence="2">
    <location>
        <begin position="1"/>
        <end position="23"/>
    </location>
</feature>
<accession>A0ABQ4TDE5</accession>
<evidence type="ECO:0000259" key="3">
    <source>
        <dbReference type="SMART" id="SM00867"/>
    </source>
</evidence>
<name>A0ABQ4TDE5_METOR</name>
<dbReference type="SUPFAM" id="SSF101874">
    <property type="entry name" value="YceI-like"/>
    <property type="match status" value="1"/>
</dbReference>
<keyword evidence="2" id="KW-0732">Signal</keyword>
<reference evidence="4" key="1">
    <citation type="journal article" date="2021" name="Front. Microbiol.">
        <title>Comprehensive Comparative Genomics and Phenotyping of Methylobacterium Species.</title>
        <authorList>
            <person name="Alessa O."/>
            <person name="Ogura Y."/>
            <person name="Fujitani Y."/>
            <person name="Takami H."/>
            <person name="Hayashi T."/>
            <person name="Sahin N."/>
            <person name="Tani A."/>
        </authorList>
    </citation>
    <scope>NUCLEOTIDE SEQUENCE</scope>
    <source>
        <strain evidence="4">NBRC 15689</strain>
    </source>
</reference>
<dbReference type="EMBL" id="BPQV01000009">
    <property type="protein sequence ID" value="GJE28352.1"/>
    <property type="molecule type" value="Genomic_DNA"/>
</dbReference>
<reference evidence="4" key="2">
    <citation type="submission" date="2021-08" db="EMBL/GenBank/DDBJ databases">
        <authorList>
            <person name="Tani A."/>
            <person name="Ola A."/>
            <person name="Ogura Y."/>
            <person name="Katsura K."/>
            <person name="Hayashi T."/>
        </authorList>
    </citation>
    <scope>NUCLEOTIDE SEQUENCE</scope>
    <source>
        <strain evidence="4">NBRC 15689</strain>
    </source>
</reference>
<feature type="chain" id="PRO_5045827347" evidence="2">
    <location>
        <begin position="24"/>
        <end position="216"/>
    </location>
</feature>
<feature type="compositionally biased region" description="Low complexity" evidence="1">
    <location>
        <begin position="22"/>
        <end position="32"/>
    </location>
</feature>
<dbReference type="RefSeq" id="WP_238312292.1">
    <property type="nucleotide sequence ID" value="NZ_BPQV01000009.1"/>
</dbReference>
<dbReference type="InterPro" id="IPR007372">
    <property type="entry name" value="Lipid/polyisoprenoid-bd_YceI"/>
</dbReference>
<proteinExistence type="predicted"/>
<evidence type="ECO:0000313" key="5">
    <source>
        <dbReference type="Proteomes" id="UP001055156"/>
    </source>
</evidence>
<evidence type="ECO:0000256" key="1">
    <source>
        <dbReference type="SAM" id="MobiDB-lite"/>
    </source>
</evidence>
<dbReference type="InterPro" id="IPR036761">
    <property type="entry name" value="TTHA0802/YceI-like_sf"/>
</dbReference>
<dbReference type="Pfam" id="PF04264">
    <property type="entry name" value="YceI"/>
    <property type="match status" value="1"/>
</dbReference>
<dbReference type="SMART" id="SM00867">
    <property type="entry name" value="YceI"/>
    <property type="match status" value="1"/>
</dbReference>
<dbReference type="Gene3D" id="2.40.128.110">
    <property type="entry name" value="Lipid/polyisoprenoid-binding, YceI-like"/>
    <property type="match status" value="1"/>
</dbReference>
<evidence type="ECO:0000256" key="2">
    <source>
        <dbReference type="SAM" id="SignalP"/>
    </source>
</evidence>
<comment type="caution">
    <text evidence="4">The sequence shown here is derived from an EMBL/GenBank/DDBJ whole genome shotgun (WGS) entry which is preliminary data.</text>
</comment>
<dbReference type="PANTHER" id="PTHR34406">
    <property type="entry name" value="PROTEIN YCEI"/>
    <property type="match status" value="1"/>
</dbReference>